<reference evidence="1" key="2">
    <citation type="journal article" date="2015" name="Data Brief">
        <title>Shoot transcriptome of the giant reed, Arundo donax.</title>
        <authorList>
            <person name="Barrero R.A."/>
            <person name="Guerrero F.D."/>
            <person name="Moolhuijzen P."/>
            <person name="Goolsby J.A."/>
            <person name="Tidwell J."/>
            <person name="Bellgard S.E."/>
            <person name="Bellgard M.I."/>
        </authorList>
    </citation>
    <scope>NUCLEOTIDE SEQUENCE</scope>
    <source>
        <tissue evidence="1">Shoot tissue taken approximately 20 cm above the soil surface</tissue>
    </source>
</reference>
<sequence>MCAHLETLGSETALVHLSRCMHVCLCPSCVLFRHRS</sequence>
<accession>A0A0A8ZHN9</accession>
<evidence type="ECO:0000313" key="1">
    <source>
        <dbReference type="EMBL" id="JAD37178.1"/>
    </source>
</evidence>
<protein>
    <submittedName>
        <fullName evidence="1">Uncharacterized protein</fullName>
    </submittedName>
</protein>
<name>A0A0A8ZHN9_ARUDO</name>
<dbReference type="AlphaFoldDB" id="A0A0A8ZHN9"/>
<proteinExistence type="predicted"/>
<reference evidence="1" key="1">
    <citation type="submission" date="2014-09" db="EMBL/GenBank/DDBJ databases">
        <authorList>
            <person name="Magalhaes I.L.F."/>
            <person name="Oliveira U."/>
            <person name="Santos F.R."/>
            <person name="Vidigal T.H.D.A."/>
            <person name="Brescovit A.D."/>
            <person name="Santos A.J."/>
        </authorList>
    </citation>
    <scope>NUCLEOTIDE SEQUENCE</scope>
    <source>
        <tissue evidence="1">Shoot tissue taken approximately 20 cm above the soil surface</tissue>
    </source>
</reference>
<dbReference type="EMBL" id="GBRH01260717">
    <property type="protein sequence ID" value="JAD37178.1"/>
    <property type="molecule type" value="Transcribed_RNA"/>
</dbReference>
<organism evidence="1">
    <name type="scientific">Arundo donax</name>
    <name type="common">Giant reed</name>
    <name type="synonym">Donax arundinaceus</name>
    <dbReference type="NCBI Taxonomy" id="35708"/>
    <lineage>
        <taxon>Eukaryota</taxon>
        <taxon>Viridiplantae</taxon>
        <taxon>Streptophyta</taxon>
        <taxon>Embryophyta</taxon>
        <taxon>Tracheophyta</taxon>
        <taxon>Spermatophyta</taxon>
        <taxon>Magnoliopsida</taxon>
        <taxon>Liliopsida</taxon>
        <taxon>Poales</taxon>
        <taxon>Poaceae</taxon>
        <taxon>PACMAD clade</taxon>
        <taxon>Arundinoideae</taxon>
        <taxon>Arundineae</taxon>
        <taxon>Arundo</taxon>
    </lineage>
</organism>